<dbReference type="PANTHER" id="PTHR21089:SF1">
    <property type="entry name" value="BIFUNCTIONAL 3-DEHYDROQUINATE DEHYDRATASE_SHIKIMATE DEHYDROGENASE, CHLOROPLASTIC"/>
    <property type="match status" value="1"/>
</dbReference>
<dbReference type="SUPFAM" id="SSF53223">
    <property type="entry name" value="Aminoacid dehydrogenase-like, N-terminal domain"/>
    <property type="match status" value="1"/>
</dbReference>
<feature type="binding site" evidence="8">
    <location>
        <begin position="35"/>
        <end position="37"/>
    </location>
    <ligand>
        <name>shikimate</name>
        <dbReference type="ChEBI" id="CHEBI:36208"/>
    </ligand>
</feature>
<evidence type="ECO:0000256" key="8">
    <source>
        <dbReference type="HAMAP-Rule" id="MF_00222"/>
    </source>
</evidence>
<dbReference type="AlphaFoldDB" id="A0A259U1S1"/>
<comment type="similarity">
    <text evidence="8">Belongs to the shikimate dehydrogenase family.</text>
</comment>
<dbReference type="InterPro" id="IPR046346">
    <property type="entry name" value="Aminoacid_DH-like_N_sf"/>
</dbReference>
<dbReference type="Gene3D" id="3.40.50.720">
    <property type="entry name" value="NAD(P)-binding Rossmann-like Domain"/>
    <property type="match status" value="1"/>
</dbReference>
<organism evidence="11 12">
    <name type="scientific">Rubricoccus marinus</name>
    <dbReference type="NCBI Taxonomy" id="716817"/>
    <lineage>
        <taxon>Bacteria</taxon>
        <taxon>Pseudomonadati</taxon>
        <taxon>Rhodothermota</taxon>
        <taxon>Rhodothermia</taxon>
        <taxon>Rhodothermales</taxon>
        <taxon>Rubricoccaceae</taxon>
        <taxon>Rubricoccus</taxon>
    </lineage>
</organism>
<reference evidence="11 12" key="1">
    <citation type="submission" date="2016-11" db="EMBL/GenBank/DDBJ databases">
        <title>Study of marine rhodopsin-containing bacteria.</title>
        <authorList>
            <person name="Yoshizawa S."/>
            <person name="Kumagai Y."/>
            <person name="Kogure K."/>
        </authorList>
    </citation>
    <scope>NUCLEOTIDE SEQUENCE [LARGE SCALE GENOMIC DNA]</scope>
    <source>
        <strain evidence="11 12">SG-29</strain>
    </source>
</reference>
<evidence type="ECO:0000256" key="2">
    <source>
        <dbReference type="ARBA" id="ARBA00012962"/>
    </source>
</evidence>
<comment type="caution">
    <text evidence="8">Lacks conserved residue(s) required for the propagation of feature annotation.</text>
</comment>
<dbReference type="SUPFAM" id="SSF51735">
    <property type="entry name" value="NAD(P)-binding Rossmann-fold domains"/>
    <property type="match status" value="1"/>
</dbReference>
<comment type="function">
    <text evidence="8">Involved in the biosynthesis of the chorismate, which leads to the biosynthesis of aromatic amino acids. Catalyzes the reversible NADPH linked reduction of 3-dehydroshikimate (DHSA) to yield shikimate (SA).</text>
</comment>
<evidence type="ECO:0000259" key="10">
    <source>
        <dbReference type="Pfam" id="PF18317"/>
    </source>
</evidence>
<dbReference type="EMBL" id="MQWB01000001">
    <property type="protein sequence ID" value="OZC03911.1"/>
    <property type="molecule type" value="Genomic_DNA"/>
</dbReference>
<dbReference type="HAMAP" id="MF_00222">
    <property type="entry name" value="Shikimate_DH_AroE"/>
    <property type="match status" value="1"/>
</dbReference>
<feature type="domain" description="Shikimate dehydrogenase substrate binding N-terminal" evidence="9">
    <location>
        <begin position="27"/>
        <end position="109"/>
    </location>
</feature>
<comment type="caution">
    <text evidence="11">The sequence shown here is derived from an EMBL/GenBank/DDBJ whole genome shotgun (WGS) entry which is preliminary data.</text>
</comment>
<dbReference type="NCBIfam" id="TIGR00507">
    <property type="entry name" value="aroE"/>
    <property type="match status" value="1"/>
</dbReference>
<name>A0A259U1S1_9BACT</name>
<keyword evidence="3 8" id="KW-0028">Amino-acid biosynthesis</keyword>
<dbReference type="PANTHER" id="PTHR21089">
    <property type="entry name" value="SHIKIMATE DEHYDROGENASE"/>
    <property type="match status" value="1"/>
</dbReference>
<keyword evidence="5 8" id="KW-0560">Oxidoreductase</keyword>
<dbReference type="Proteomes" id="UP000216446">
    <property type="component" value="Unassembled WGS sequence"/>
</dbReference>
<dbReference type="GO" id="GO:0008652">
    <property type="term" value="P:amino acid biosynthetic process"/>
    <property type="evidence" value="ECO:0007669"/>
    <property type="project" value="UniProtKB-KW"/>
</dbReference>
<evidence type="ECO:0000313" key="12">
    <source>
        <dbReference type="Proteomes" id="UP000216446"/>
    </source>
</evidence>
<dbReference type="GO" id="GO:0019632">
    <property type="term" value="P:shikimate metabolic process"/>
    <property type="evidence" value="ECO:0007669"/>
    <property type="project" value="InterPro"/>
</dbReference>
<evidence type="ECO:0000259" key="9">
    <source>
        <dbReference type="Pfam" id="PF08501"/>
    </source>
</evidence>
<dbReference type="GO" id="GO:0005829">
    <property type="term" value="C:cytosol"/>
    <property type="evidence" value="ECO:0007669"/>
    <property type="project" value="TreeGrafter"/>
</dbReference>
<dbReference type="Pfam" id="PF18317">
    <property type="entry name" value="SDH_C"/>
    <property type="match status" value="1"/>
</dbReference>
<dbReference type="CDD" id="cd01065">
    <property type="entry name" value="NAD_bind_Shikimate_DH"/>
    <property type="match status" value="1"/>
</dbReference>
<dbReference type="InterPro" id="IPR036291">
    <property type="entry name" value="NAD(P)-bd_dom_sf"/>
</dbReference>
<evidence type="ECO:0000256" key="3">
    <source>
        <dbReference type="ARBA" id="ARBA00022605"/>
    </source>
</evidence>
<feature type="binding site" evidence="8">
    <location>
        <begin position="144"/>
        <end position="148"/>
    </location>
    <ligand>
        <name>NADP(+)</name>
        <dbReference type="ChEBI" id="CHEBI:58349"/>
    </ligand>
</feature>
<dbReference type="UniPathway" id="UPA00053">
    <property type="reaction ID" value="UER00087"/>
</dbReference>
<keyword evidence="4 8" id="KW-0521">NADP</keyword>
<feature type="binding site" evidence="8">
    <location>
        <position position="259"/>
    </location>
    <ligand>
        <name>NADP(+)</name>
        <dbReference type="ChEBI" id="CHEBI:58349"/>
    </ligand>
</feature>
<proteinExistence type="inferred from homology"/>
<dbReference type="InterPro" id="IPR022893">
    <property type="entry name" value="Shikimate_DH_fam"/>
</dbReference>
<feature type="binding site" evidence="8">
    <location>
        <position position="266"/>
    </location>
    <ligand>
        <name>shikimate</name>
        <dbReference type="ChEBI" id="CHEBI:36208"/>
    </ligand>
</feature>
<dbReference type="InParanoid" id="A0A259U1S1"/>
<dbReference type="GO" id="GO:0009423">
    <property type="term" value="P:chorismate biosynthetic process"/>
    <property type="evidence" value="ECO:0007669"/>
    <property type="project" value="UniProtKB-UniRule"/>
</dbReference>
<evidence type="ECO:0000256" key="1">
    <source>
        <dbReference type="ARBA" id="ARBA00004871"/>
    </source>
</evidence>
<sequence>MASGGTSPRRPVQQAPPLRVVTGLVVLLGAHVEHSLSPALHNSAFRAQNVGLVYAACSVSPEALTDAIRGLHALGAAGANVTIPHKQAVFAMAESVSPEAKAVGAANTLVRTESGWHAHNTDVAGFLAPLAGTDLSGAEITVLGAGGAARAVVYALLTAFAPSRLTIANRRVGQAEAVADVLSEYDARGVLQTVPLAEAPSAQLVVNCTPLGMVGMEDLTPIAAGAVGTGQIAYDLVYRPAQTRFMREAVAHGAEAIGGLPMLVGQAAESYKLWTGRDMPTDIARRAALDAL</sequence>
<dbReference type="Pfam" id="PF08501">
    <property type="entry name" value="Shikimate_dh_N"/>
    <property type="match status" value="1"/>
</dbReference>
<evidence type="ECO:0000313" key="11">
    <source>
        <dbReference type="EMBL" id="OZC03911.1"/>
    </source>
</evidence>
<dbReference type="GO" id="GO:0009073">
    <property type="term" value="P:aromatic amino acid family biosynthetic process"/>
    <property type="evidence" value="ECO:0007669"/>
    <property type="project" value="UniProtKB-KW"/>
</dbReference>
<dbReference type="InterPro" id="IPR013708">
    <property type="entry name" value="Shikimate_DH-bd_N"/>
</dbReference>
<feature type="binding site" evidence="8">
    <location>
        <position position="82"/>
    </location>
    <ligand>
        <name>shikimate</name>
        <dbReference type="ChEBI" id="CHEBI:36208"/>
    </ligand>
</feature>
<feature type="binding site" evidence="8">
    <location>
        <position position="238"/>
    </location>
    <ligand>
        <name>shikimate</name>
        <dbReference type="ChEBI" id="CHEBI:36208"/>
    </ligand>
</feature>
<dbReference type="GO" id="GO:0050661">
    <property type="term" value="F:NADP binding"/>
    <property type="evidence" value="ECO:0007669"/>
    <property type="project" value="InterPro"/>
</dbReference>
<dbReference type="InterPro" id="IPR041121">
    <property type="entry name" value="SDH_C"/>
</dbReference>
<dbReference type="FunCoup" id="A0A259U1S1">
    <property type="interactions" value="165"/>
</dbReference>
<evidence type="ECO:0000256" key="5">
    <source>
        <dbReference type="ARBA" id="ARBA00023002"/>
    </source>
</evidence>
<feature type="binding site" evidence="8">
    <location>
        <position position="236"/>
    </location>
    <ligand>
        <name>NADP(+)</name>
        <dbReference type="ChEBI" id="CHEBI:58349"/>
    </ligand>
</feature>
<dbReference type="Gene3D" id="3.40.50.10860">
    <property type="entry name" value="Leucine Dehydrogenase, chain A, domain 1"/>
    <property type="match status" value="1"/>
</dbReference>
<feature type="binding site" evidence="8">
    <location>
        <position position="122"/>
    </location>
    <ligand>
        <name>shikimate</name>
        <dbReference type="ChEBI" id="CHEBI:36208"/>
    </ligand>
</feature>
<accession>A0A259U1S1</accession>
<dbReference type="InterPro" id="IPR011342">
    <property type="entry name" value="Shikimate_DH"/>
</dbReference>
<protein>
    <recommendedName>
        <fullName evidence="2 8">Shikimate dehydrogenase (NADP(+))</fullName>
        <shortName evidence="8">SDH</shortName>
        <ecNumber evidence="2 8">1.1.1.25</ecNumber>
    </recommendedName>
</protein>
<comment type="pathway">
    <text evidence="1 8">Metabolic intermediate biosynthesis; chorismate biosynthesis; chorismate from D-erythrose 4-phosphate and phosphoenolpyruvate: step 4/7.</text>
</comment>
<gene>
    <name evidence="8" type="primary">aroE</name>
    <name evidence="11" type="ORF">BSZ36_13525</name>
</gene>
<keyword evidence="12" id="KW-1185">Reference proteome</keyword>
<feature type="active site" description="Proton acceptor" evidence="8">
    <location>
        <position position="86"/>
    </location>
</feature>
<evidence type="ECO:0000256" key="4">
    <source>
        <dbReference type="ARBA" id="ARBA00022857"/>
    </source>
</evidence>
<evidence type="ECO:0000256" key="6">
    <source>
        <dbReference type="ARBA" id="ARBA00023141"/>
    </source>
</evidence>
<evidence type="ECO:0000256" key="7">
    <source>
        <dbReference type="ARBA" id="ARBA00049442"/>
    </source>
</evidence>
<feature type="binding site" evidence="8">
    <location>
        <position position="107"/>
    </location>
    <ligand>
        <name>shikimate</name>
        <dbReference type="ChEBI" id="CHEBI:36208"/>
    </ligand>
</feature>
<comment type="catalytic activity">
    <reaction evidence="7 8">
        <text>shikimate + NADP(+) = 3-dehydroshikimate + NADPH + H(+)</text>
        <dbReference type="Rhea" id="RHEA:17737"/>
        <dbReference type="ChEBI" id="CHEBI:15378"/>
        <dbReference type="ChEBI" id="CHEBI:16630"/>
        <dbReference type="ChEBI" id="CHEBI:36208"/>
        <dbReference type="ChEBI" id="CHEBI:57783"/>
        <dbReference type="ChEBI" id="CHEBI:58349"/>
        <dbReference type="EC" id="1.1.1.25"/>
    </reaction>
</comment>
<feature type="domain" description="SDH C-terminal" evidence="10">
    <location>
        <begin position="259"/>
        <end position="289"/>
    </location>
</feature>
<comment type="subunit">
    <text evidence="8">Homodimer.</text>
</comment>
<dbReference type="GO" id="GO:0004764">
    <property type="term" value="F:shikimate 3-dehydrogenase (NADP+) activity"/>
    <property type="evidence" value="ECO:0007669"/>
    <property type="project" value="UniProtKB-UniRule"/>
</dbReference>
<keyword evidence="6 8" id="KW-0057">Aromatic amino acid biosynthesis</keyword>
<dbReference type="EC" id="1.1.1.25" evidence="2 8"/>